<gene>
    <name evidence="13" type="ORF">IV203_019514</name>
</gene>
<feature type="transmembrane region" description="Helical" evidence="9">
    <location>
        <begin position="966"/>
        <end position="982"/>
    </location>
</feature>
<keyword evidence="14" id="KW-1185">Reference proteome</keyword>
<dbReference type="Pfam" id="PF02714">
    <property type="entry name" value="RSN1_7TM"/>
    <property type="match status" value="1"/>
</dbReference>
<feature type="transmembrane region" description="Helical" evidence="9">
    <location>
        <begin position="775"/>
        <end position="800"/>
    </location>
</feature>
<dbReference type="InterPro" id="IPR027815">
    <property type="entry name" value="CSC1/OSCA1-like_cyt"/>
</dbReference>
<feature type="transmembrane region" description="Helical" evidence="9">
    <location>
        <begin position="686"/>
        <end position="706"/>
    </location>
</feature>
<dbReference type="PANTHER" id="PTHR13018">
    <property type="entry name" value="PROBABLE MEMBRANE PROTEIN DUF221-RELATED"/>
    <property type="match status" value="1"/>
</dbReference>
<comment type="caution">
    <text evidence="13">The sequence shown here is derived from an EMBL/GenBank/DDBJ whole genome shotgun (WGS) entry which is preliminary data.</text>
</comment>
<feature type="transmembrane region" description="Helical" evidence="9">
    <location>
        <begin position="170"/>
        <end position="192"/>
    </location>
</feature>
<dbReference type="Proteomes" id="UP000693970">
    <property type="component" value="Unassembled WGS sequence"/>
</dbReference>
<feature type="transmembrane region" description="Helical" evidence="9">
    <location>
        <begin position="940"/>
        <end position="960"/>
    </location>
</feature>
<evidence type="ECO:0000313" key="13">
    <source>
        <dbReference type="EMBL" id="KAG7370944.1"/>
    </source>
</evidence>
<keyword evidence="4 9" id="KW-0812">Transmembrane</keyword>
<evidence type="ECO:0000259" key="12">
    <source>
        <dbReference type="Pfam" id="PF14703"/>
    </source>
</evidence>
<accession>A0A9K3LZC5</accession>
<evidence type="ECO:0000256" key="4">
    <source>
        <dbReference type="ARBA" id="ARBA00022692"/>
    </source>
</evidence>
<organism evidence="13 14">
    <name type="scientific">Nitzschia inconspicua</name>
    <dbReference type="NCBI Taxonomy" id="303405"/>
    <lineage>
        <taxon>Eukaryota</taxon>
        <taxon>Sar</taxon>
        <taxon>Stramenopiles</taxon>
        <taxon>Ochrophyta</taxon>
        <taxon>Bacillariophyta</taxon>
        <taxon>Bacillariophyceae</taxon>
        <taxon>Bacillariophycidae</taxon>
        <taxon>Bacillariales</taxon>
        <taxon>Bacillariaceae</taxon>
        <taxon>Nitzschia</taxon>
    </lineage>
</organism>
<reference evidence="13" key="2">
    <citation type="submission" date="2021-04" db="EMBL/GenBank/DDBJ databases">
        <authorList>
            <person name="Podell S."/>
        </authorList>
    </citation>
    <scope>NUCLEOTIDE SEQUENCE</scope>
    <source>
        <strain evidence="13">Hildebrandi</strain>
    </source>
</reference>
<protein>
    <recommendedName>
        <fullName evidence="15">DUF221-domain-containing protein</fullName>
    </recommendedName>
</protein>
<feature type="transmembrane region" description="Helical" evidence="9">
    <location>
        <begin position="313"/>
        <end position="332"/>
    </location>
</feature>
<dbReference type="GO" id="GO:0005886">
    <property type="term" value="C:plasma membrane"/>
    <property type="evidence" value="ECO:0007669"/>
    <property type="project" value="TreeGrafter"/>
</dbReference>
<reference evidence="13" key="1">
    <citation type="journal article" date="2021" name="Sci. Rep.">
        <title>Diploid genomic architecture of Nitzschia inconspicua, an elite biomass production diatom.</title>
        <authorList>
            <person name="Oliver A."/>
            <person name="Podell S."/>
            <person name="Pinowska A."/>
            <person name="Traller J.C."/>
            <person name="Smith S.R."/>
            <person name="McClure R."/>
            <person name="Beliaev A."/>
            <person name="Bohutskyi P."/>
            <person name="Hill E.A."/>
            <person name="Rabines A."/>
            <person name="Zheng H."/>
            <person name="Allen L.Z."/>
            <person name="Kuo A."/>
            <person name="Grigoriev I.V."/>
            <person name="Allen A.E."/>
            <person name="Hazlebeck D."/>
            <person name="Allen E.E."/>
        </authorList>
    </citation>
    <scope>NUCLEOTIDE SEQUENCE</scope>
    <source>
        <strain evidence="13">Hildebrandi</strain>
    </source>
</reference>
<evidence type="ECO:0000256" key="1">
    <source>
        <dbReference type="ARBA" id="ARBA00004141"/>
    </source>
</evidence>
<comment type="similarity">
    <text evidence="2">Belongs to the CSC1 (TC 1.A.17) family.</text>
</comment>
<evidence type="ECO:0000259" key="10">
    <source>
        <dbReference type="Pfam" id="PF02714"/>
    </source>
</evidence>
<proteinExistence type="inferred from homology"/>
<feature type="compositionally biased region" description="Basic and acidic residues" evidence="8">
    <location>
        <begin position="557"/>
        <end position="577"/>
    </location>
</feature>
<feature type="coiled-coil region" evidence="7">
    <location>
        <begin position="457"/>
        <end position="484"/>
    </location>
</feature>
<dbReference type="OrthoDB" id="1689567at2759"/>
<keyword evidence="3" id="KW-0813">Transport</keyword>
<dbReference type="EMBL" id="JAGRRH010000004">
    <property type="protein sequence ID" value="KAG7370944.1"/>
    <property type="molecule type" value="Genomic_DNA"/>
</dbReference>
<keyword evidence="5 9" id="KW-1133">Transmembrane helix</keyword>
<feature type="transmembrane region" description="Helical" evidence="9">
    <location>
        <begin position="726"/>
        <end position="754"/>
    </location>
</feature>
<feature type="transmembrane region" description="Helical" evidence="9">
    <location>
        <begin position="820"/>
        <end position="838"/>
    </location>
</feature>
<evidence type="ECO:0000256" key="2">
    <source>
        <dbReference type="ARBA" id="ARBA00007779"/>
    </source>
</evidence>
<dbReference type="Pfam" id="PF14703">
    <property type="entry name" value="PHM7_cyt"/>
    <property type="match status" value="1"/>
</dbReference>
<keyword evidence="6 9" id="KW-0472">Membrane</keyword>
<feature type="compositionally biased region" description="Polar residues" evidence="8">
    <location>
        <begin position="542"/>
        <end position="553"/>
    </location>
</feature>
<evidence type="ECO:0000256" key="3">
    <source>
        <dbReference type="ARBA" id="ARBA00022448"/>
    </source>
</evidence>
<feature type="region of interest" description="Disordered" evidence="8">
    <location>
        <begin position="1088"/>
        <end position="1128"/>
    </location>
</feature>
<evidence type="ECO:0000256" key="7">
    <source>
        <dbReference type="SAM" id="Coils"/>
    </source>
</evidence>
<dbReference type="InterPro" id="IPR032880">
    <property type="entry name" value="CSC1/OSCA1-like_N"/>
</dbReference>
<dbReference type="InterPro" id="IPR003864">
    <property type="entry name" value="CSC1/OSCA1-like_7TM"/>
</dbReference>
<feature type="compositionally biased region" description="Basic and acidic residues" evidence="8">
    <location>
        <begin position="1012"/>
        <end position="1028"/>
    </location>
</feature>
<name>A0A9K3LZC5_9STRA</name>
<keyword evidence="7" id="KW-0175">Coiled coil</keyword>
<evidence type="ECO:0000256" key="9">
    <source>
        <dbReference type="SAM" id="Phobius"/>
    </source>
</evidence>
<feature type="region of interest" description="Disordered" evidence="8">
    <location>
        <begin position="1011"/>
        <end position="1060"/>
    </location>
</feature>
<evidence type="ECO:0000256" key="5">
    <source>
        <dbReference type="ARBA" id="ARBA00022989"/>
    </source>
</evidence>
<feature type="region of interest" description="Disordered" evidence="8">
    <location>
        <begin position="519"/>
        <end position="577"/>
    </location>
</feature>
<evidence type="ECO:0000256" key="6">
    <source>
        <dbReference type="ARBA" id="ARBA00023136"/>
    </source>
</evidence>
<dbReference type="GO" id="GO:0005227">
    <property type="term" value="F:calcium-activated cation channel activity"/>
    <property type="evidence" value="ECO:0007669"/>
    <property type="project" value="InterPro"/>
</dbReference>
<evidence type="ECO:0000256" key="8">
    <source>
        <dbReference type="SAM" id="MobiDB-lite"/>
    </source>
</evidence>
<feature type="transmembrane region" description="Helical" evidence="9">
    <location>
        <begin position="888"/>
        <end position="911"/>
    </location>
</feature>
<sequence>MNDTLTVNASSVEGIINDPLSEDETSHFVVNSTVTEMVNATTSEWIPSPSTAPAWMVEFVQFRQRLFLQTVEPIIVQILGPVIPEQHTQRQAPTFQHGALRSTFHNNHDWGDHGDPFHNITASGIRNHNTSEFQGRIHAVPFVHSHRRQLGFLPDYIEDASSVRETSMSFATLITLFATMASILLIFLSCFYHNQKSSPLFISPRRHRLPKLVPPPLPIDGYFDWVKVCFFMSDQEIIQRIGYDTLIFLRFHRLALRCIIKMSIFSFLVLLPLNYTGGGRANAQDLKGYVESLFLTDFMRFTMANVAGGSPRLWVHCFAAYLLTAIVVRELLVEYETFNSIRHCYLLSREPHLRTVLVTNIPRHLRSPQKISTYFTHVYPNAVKHVAMCQNLLHLEALVAKRTKLLSQIENELLLLCRKEKARLFEQSRFTVSSAAAFRFLGKLEDYGLVNGSQERFTKLYAKLDLLNEEIEKEQRRRYRVMRKLDRMEAGEGRKEIDYILASPFVSEHDPNQRRLLGLQQQQRQPSNVSSGYTAPPADEVPSSTSMQDSQLRARSPRPDDPQQPHRKVVAFEEPPKSEEKVVKAKSAIQRYSRLSREVSFLGRPIRSSIGLDSEGHIEDHINEVTDKAFVVMRTFTAATIAIQSMHSSKPGAMQVAPAPEPRDVLWENIYVSKGATRTRSILGEFLVILIISFYVIPVALVSLLVSESALVSTSPRLAQLDQATALFSSAIAMVQPICIVALQQLLPPLFMAIGKLEGLVSFSEVQMRAFSRYFLFQVLNVFLVTTIAGSIFDTIAIIVETPEAAFEMLGNSLPRMSSFFISYVTIKTFLGLGMELVRTMSLFQATFRYLLVPNATLRTARSIVAGMRAIDDPGWFPFHKILAQDMLVVVISVVFAVVAPLVLLPCALFCSFSRIMWTHHHLYVYESVFESGGMFWPKIFRRFIFGLIIAQMTITGQFILKEARHEAYATIALMFMTYLFLRSTRARYDPISSTLPLEVATVMDISLTQEEDARRRAREEAERRGENLHPPSTVPSGRSYDTDQRTQTTASIPDTGTMDQDQDLGSLIGGHDPFEQAYLQPALRANPRAKPEQPFPPAQLGREDALFGQPNTPSNIISDPSDDPILDSSATVRLKSMSQQDRKLTNRWWEDQMQRCGEQNFFAVLMGEECGTLTIGRRATLAEPAAHVGSDHVLV</sequence>
<comment type="subcellular location">
    <subcellularLocation>
        <location evidence="1">Membrane</location>
        <topology evidence="1">Multi-pass membrane protein</topology>
    </subcellularLocation>
</comment>
<feature type="domain" description="CSC1/OSCA1-like N-terminal transmembrane" evidence="11">
    <location>
        <begin position="173"/>
        <end position="329"/>
    </location>
</feature>
<evidence type="ECO:0000259" key="11">
    <source>
        <dbReference type="Pfam" id="PF13967"/>
    </source>
</evidence>
<feature type="domain" description="CSC1/OSCA1-like cytosolic" evidence="12">
    <location>
        <begin position="354"/>
        <end position="477"/>
    </location>
</feature>
<dbReference type="PANTHER" id="PTHR13018:SF5">
    <property type="entry name" value="RE44586P"/>
    <property type="match status" value="1"/>
</dbReference>
<dbReference type="AlphaFoldDB" id="A0A9K3LZC5"/>
<feature type="domain" description="CSC1/OSCA1-like 7TM region" evidence="10">
    <location>
        <begin position="680"/>
        <end position="959"/>
    </location>
</feature>
<feature type="transmembrane region" description="Helical" evidence="9">
    <location>
        <begin position="254"/>
        <end position="273"/>
    </location>
</feature>
<evidence type="ECO:0000313" key="14">
    <source>
        <dbReference type="Proteomes" id="UP000693970"/>
    </source>
</evidence>
<dbReference type="InterPro" id="IPR045122">
    <property type="entry name" value="Csc1-like"/>
</dbReference>
<dbReference type="Pfam" id="PF13967">
    <property type="entry name" value="RSN1_TM"/>
    <property type="match status" value="1"/>
</dbReference>
<feature type="compositionally biased region" description="Polar residues" evidence="8">
    <location>
        <begin position="1046"/>
        <end position="1060"/>
    </location>
</feature>
<evidence type="ECO:0008006" key="15">
    <source>
        <dbReference type="Google" id="ProtNLM"/>
    </source>
</evidence>